<evidence type="ECO:0000313" key="2">
    <source>
        <dbReference type="Proteomes" id="UP001281761"/>
    </source>
</evidence>
<reference evidence="1 2" key="1">
    <citation type="journal article" date="2022" name="bioRxiv">
        <title>Genomics of Preaxostyla Flagellates Illuminates Evolutionary Transitions and the Path Towards Mitochondrial Loss.</title>
        <authorList>
            <person name="Novak L.V.F."/>
            <person name="Treitli S.C."/>
            <person name="Pyrih J."/>
            <person name="Halakuc P."/>
            <person name="Pipaliya S.V."/>
            <person name="Vacek V."/>
            <person name="Brzon O."/>
            <person name="Soukal P."/>
            <person name="Eme L."/>
            <person name="Dacks J.B."/>
            <person name="Karnkowska A."/>
            <person name="Elias M."/>
            <person name="Hampl V."/>
        </authorList>
    </citation>
    <scope>NUCLEOTIDE SEQUENCE [LARGE SCALE GENOMIC DNA]</scope>
    <source>
        <strain evidence="1">NAU3</strain>
        <tissue evidence="1">Gut</tissue>
    </source>
</reference>
<keyword evidence="2" id="KW-1185">Reference proteome</keyword>
<sequence length="127" mass="14450">MKKEERDKNRMGWKHERSVIRSTLRRMSSFSCHELDLWALLKIVADFGVVPVVLTSSHSPLTRHTGQVITLFDPSSATSLRHSRMQTSLKRNTSLSSQSAFDFLLLSLLIHVTHSVCEINAVVLFPF</sequence>
<gene>
    <name evidence="1" type="ORF">BLNAU_11671</name>
</gene>
<proteinExistence type="predicted"/>
<dbReference type="Proteomes" id="UP001281761">
    <property type="component" value="Unassembled WGS sequence"/>
</dbReference>
<name>A0ABQ9XQA8_9EUKA</name>
<protein>
    <submittedName>
        <fullName evidence="1">Uncharacterized protein</fullName>
    </submittedName>
</protein>
<comment type="caution">
    <text evidence="1">The sequence shown here is derived from an EMBL/GenBank/DDBJ whole genome shotgun (WGS) entry which is preliminary data.</text>
</comment>
<dbReference type="EMBL" id="JARBJD010000092">
    <property type="protein sequence ID" value="KAK2953385.1"/>
    <property type="molecule type" value="Genomic_DNA"/>
</dbReference>
<accession>A0ABQ9XQA8</accession>
<evidence type="ECO:0000313" key="1">
    <source>
        <dbReference type="EMBL" id="KAK2953385.1"/>
    </source>
</evidence>
<organism evidence="1 2">
    <name type="scientific">Blattamonas nauphoetae</name>
    <dbReference type="NCBI Taxonomy" id="2049346"/>
    <lineage>
        <taxon>Eukaryota</taxon>
        <taxon>Metamonada</taxon>
        <taxon>Preaxostyla</taxon>
        <taxon>Oxymonadida</taxon>
        <taxon>Blattamonas</taxon>
    </lineage>
</organism>